<dbReference type="Proteomes" id="UP000755104">
    <property type="component" value="Unassembled WGS sequence"/>
</dbReference>
<keyword evidence="2" id="KW-1185">Reference proteome</keyword>
<evidence type="ECO:0000313" key="2">
    <source>
        <dbReference type="Proteomes" id="UP000755104"/>
    </source>
</evidence>
<name>A0ABS7J898_9SPHN</name>
<gene>
    <name evidence="1" type="ORF">K3174_11480</name>
</gene>
<protein>
    <submittedName>
        <fullName evidence="1">Uncharacterized protein</fullName>
    </submittedName>
</protein>
<reference evidence="1 2" key="1">
    <citation type="submission" date="2021-08" db="EMBL/GenBank/DDBJ databases">
        <title>Comparative Genomics Analysis of the Genus Qipengyuania Reveals Extensive Genetic Diversity and Metabolic Versatility, Including the Description of Fifteen Novel Species.</title>
        <authorList>
            <person name="Liu Y."/>
        </authorList>
    </citation>
    <scope>NUCLEOTIDE SEQUENCE [LARGE SCALE GENOMIC DNA]</scope>
    <source>
        <strain evidence="1 2">6D47A</strain>
    </source>
</reference>
<sequence length="77" mass="8158">MYCSADMLGSAWTAVDNGPACIGAHPAASNAAIAHRLAPACLSEKKVIEESGTIKYLYDTYLMRLAIATLLLQSIVT</sequence>
<proteinExistence type="predicted"/>
<dbReference type="EMBL" id="JAIGNO010000007">
    <property type="protein sequence ID" value="MBX7483153.1"/>
    <property type="molecule type" value="Genomic_DNA"/>
</dbReference>
<comment type="caution">
    <text evidence="1">The sequence shown here is derived from an EMBL/GenBank/DDBJ whole genome shotgun (WGS) entry which is preliminary data.</text>
</comment>
<evidence type="ECO:0000313" key="1">
    <source>
        <dbReference type="EMBL" id="MBX7483153.1"/>
    </source>
</evidence>
<accession>A0ABS7J898</accession>
<organism evidence="1 2">
    <name type="scientific">Qipengyuania qiaonensis</name>
    <dbReference type="NCBI Taxonomy" id="2867240"/>
    <lineage>
        <taxon>Bacteria</taxon>
        <taxon>Pseudomonadati</taxon>
        <taxon>Pseudomonadota</taxon>
        <taxon>Alphaproteobacteria</taxon>
        <taxon>Sphingomonadales</taxon>
        <taxon>Erythrobacteraceae</taxon>
        <taxon>Qipengyuania</taxon>
    </lineage>
</organism>